<feature type="coiled-coil region" evidence="3">
    <location>
        <begin position="361"/>
        <end position="412"/>
    </location>
</feature>
<dbReference type="InterPro" id="IPR036890">
    <property type="entry name" value="HATPase_C_sf"/>
</dbReference>
<proteinExistence type="predicted"/>
<dbReference type="SMART" id="SM00388">
    <property type="entry name" value="HisKA"/>
    <property type="match status" value="1"/>
</dbReference>
<dbReference type="PRINTS" id="PR00344">
    <property type="entry name" value="BCTRLSENSOR"/>
</dbReference>
<name>A0A150IWE7_9EURY</name>
<dbReference type="CDD" id="cd00082">
    <property type="entry name" value="HisKA"/>
    <property type="match status" value="1"/>
</dbReference>
<feature type="domain" description="PAS" evidence="6">
    <location>
        <begin position="133"/>
        <end position="203"/>
    </location>
</feature>
<dbReference type="InterPro" id="IPR036097">
    <property type="entry name" value="HisK_dim/P_sf"/>
</dbReference>
<dbReference type="Gene3D" id="1.10.287.130">
    <property type="match status" value="1"/>
</dbReference>
<evidence type="ECO:0000259" key="4">
    <source>
        <dbReference type="PROSITE" id="PS50109"/>
    </source>
</evidence>
<dbReference type="Gene3D" id="3.30.565.10">
    <property type="entry name" value="Histidine kinase-like ATPase, C-terminal domain"/>
    <property type="match status" value="1"/>
</dbReference>
<dbReference type="PROSITE" id="PS50112">
    <property type="entry name" value="PAS"/>
    <property type="match status" value="1"/>
</dbReference>
<dbReference type="Pfam" id="PF00512">
    <property type="entry name" value="HisKA"/>
    <property type="match status" value="1"/>
</dbReference>
<dbReference type="Gene3D" id="3.40.50.2300">
    <property type="match status" value="1"/>
</dbReference>
<evidence type="ECO:0000313" key="8">
    <source>
        <dbReference type="Proteomes" id="UP000075398"/>
    </source>
</evidence>
<dbReference type="InterPro" id="IPR000014">
    <property type="entry name" value="PAS"/>
</dbReference>
<feature type="modified residue" description="4-aspartylphosphate" evidence="2">
    <location>
        <position position="56"/>
    </location>
</feature>
<evidence type="ECO:0000259" key="6">
    <source>
        <dbReference type="PROSITE" id="PS50112"/>
    </source>
</evidence>
<feature type="domain" description="Histidine kinase" evidence="4">
    <location>
        <begin position="421"/>
        <end position="638"/>
    </location>
</feature>
<dbReference type="CDD" id="cd00130">
    <property type="entry name" value="PAS"/>
    <property type="match status" value="1"/>
</dbReference>
<evidence type="ECO:0000313" key="7">
    <source>
        <dbReference type="EMBL" id="KYC49242.1"/>
    </source>
</evidence>
<dbReference type="PROSITE" id="PS50110">
    <property type="entry name" value="RESPONSE_REGULATORY"/>
    <property type="match status" value="1"/>
</dbReference>
<dbReference type="Pfam" id="PF00072">
    <property type="entry name" value="Response_reg"/>
    <property type="match status" value="1"/>
</dbReference>
<dbReference type="GO" id="GO:0000155">
    <property type="term" value="F:phosphorelay sensor kinase activity"/>
    <property type="evidence" value="ECO:0007669"/>
    <property type="project" value="InterPro"/>
</dbReference>
<comment type="caution">
    <text evidence="7">The sequence shown here is derived from an EMBL/GenBank/DDBJ whole genome shotgun (WGS) entry which is preliminary data.</text>
</comment>
<keyword evidence="3" id="KW-0175">Coiled coil</keyword>
<dbReference type="AlphaFoldDB" id="A0A150IWE7"/>
<evidence type="ECO:0000256" key="3">
    <source>
        <dbReference type="SAM" id="Coils"/>
    </source>
</evidence>
<organism evidence="7 8">
    <name type="scientific">Candidatus Methanofastidiosum methylothiophilum</name>
    <dbReference type="NCBI Taxonomy" id="1705564"/>
    <lineage>
        <taxon>Archaea</taxon>
        <taxon>Methanobacteriati</taxon>
        <taxon>Methanobacteriota</taxon>
        <taxon>Stenosarchaea group</taxon>
        <taxon>Candidatus Methanofastidiosia</taxon>
        <taxon>Candidatus Methanofastidiosales</taxon>
        <taxon>Candidatus Methanofastidiosaceae</taxon>
        <taxon>Candidatus Methanofastidiosum</taxon>
    </lineage>
</organism>
<dbReference type="SUPFAM" id="SSF55874">
    <property type="entry name" value="ATPase domain of HSP90 chaperone/DNA topoisomerase II/histidine kinase"/>
    <property type="match status" value="1"/>
</dbReference>
<gene>
    <name evidence="7" type="ORF">AMQ22_01690</name>
</gene>
<dbReference type="Gene3D" id="3.30.450.20">
    <property type="entry name" value="PAS domain"/>
    <property type="match status" value="1"/>
</dbReference>
<evidence type="ECO:0000259" key="5">
    <source>
        <dbReference type="PROSITE" id="PS50110"/>
    </source>
</evidence>
<dbReference type="InterPro" id="IPR003594">
    <property type="entry name" value="HATPase_dom"/>
</dbReference>
<sequence>MIEKDKILIVEDEEEFAELLEELLVESGFLVVGKCSTEKSALELVRTKKPDLVLMDIMLSGEESGIIIAEKISEKYNIPVIYTTAYGNQSIVEKAKKIGAYGYLIKPFKKEYLYSAIEVALYRHRMQIKLIKSGKNYRDVFNGTRDLIQSLKEDGRIDLVNPSWLNTLGYNEEELTALTIWDIIPHNRKSYFKEIMSKALNGETLTNIRLTFKKKDGNEIIVEGTLFPRYEEERITSIEGIFHDMTKHEKMKIILERQNYILNQRVRELKCLFSISNIVEITEGTIDIVLQKIVETLPYAWQYPDIACARVSLYGREYKTNNFKDTKWKKSRYLLIKKEPVGKLDICYLEERPNINDGPFMDEELHLIDEIAERLEKIIEEKEMEEELLKYTSKLEEEIKRQTQELIQTEKMISLGLLVAGIAHEINNPLSYIKATTEILKEDYLDLKDNALKKGIKTNKFKELEESIETISGGIERIATITTTLKRFAKPTEEKNFEDINQGMKDTLVILHNKIKNRINIVTEYGNIPKVECNIGQINQVFLNVLLNASESMDTGDIIIKTWNDSNWVHITVEDMGIGIPKDKRNRIFDPFFTTKEQGTGLGLSVSYQIIKDHKGDIKIESEEGKGTKVNISLPIKVENK</sequence>
<dbReference type="InterPro" id="IPR011006">
    <property type="entry name" value="CheY-like_superfamily"/>
</dbReference>
<reference evidence="7 8" key="1">
    <citation type="journal article" date="2016" name="ISME J.">
        <title>Chasing the elusive Euryarchaeota class WSA2: genomes reveal a uniquely fastidious methyl-reducing methanogen.</title>
        <authorList>
            <person name="Nobu M.K."/>
            <person name="Narihiro T."/>
            <person name="Kuroda K."/>
            <person name="Mei R."/>
            <person name="Liu W.T."/>
        </authorList>
    </citation>
    <scope>NUCLEOTIDE SEQUENCE [LARGE SCALE GENOMIC DNA]</scope>
    <source>
        <strain evidence="7">U1lsi0528_Bin055</strain>
    </source>
</reference>
<feature type="domain" description="Response regulatory" evidence="5">
    <location>
        <begin position="6"/>
        <end position="121"/>
    </location>
</feature>
<dbReference type="InterPro" id="IPR005467">
    <property type="entry name" value="His_kinase_dom"/>
</dbReference>
<evidence type="ECO:0000256" key="1">
    <source>
        <dbReference type="ARBA" id="ARBA00022553"/>
    </source>
</evidence>
<dbReference type="InterPro" id="IPR001789">
    <property type="entry name" value="Sig_transdc_resp-reg_receiver"/>
</dbReference>
<evidence type="ECO:0000256" key="2">
    <source>
        <dbReference type="PROSITE-ProRule" id="PRU00169"/>
    </source>
</evidence>
<dbReference type="SMART" id="SM00448">
    <property type="entry name" value="REC"/>
    <property type="match status" value="1"/>
</dbReference>
<keyword evidence="7" id="KW-0418">Kinase</keyword>
<dbReference type="InterPro" id="IPR035965">
    <property type="entry name" value="PAS-like_dom_sf"/>
</dbReference>
<dbReference type="Pfam" id="PF02518">
    <property type="entry name" value="HATPase_c"/>
    <property type="match status" value="1"/>
</dbReference>
<accession>A0A150IWE7</accession>
<dbReference type="SUPFAM" id="SSF52172">
    <property type="entry name" value="CheY-like"/>
    <property type="match status" value="1"/>
</dbReference>
<dbReference type="PROSITE" id="PS50109">
    <property type="entry name" value="HIS_KIN"/>
    <property type="match status" value="1"/>
</dbReference>
<dbReference type="SUPFAM" id="SSF55785">
    <property type="entry name" value="PYP-like sensor domain (PAS domain)"/>
    <property type="match status" value="1"/>
</dbReference>
<dbReference type="Pfam" id="PF13426">
    <property type="entry name" value="PAS_9"/>
    <property type="match status" value="1"/>
</dbReference>
<keyword evidence="1 2" id="KW-0597">Phosphoprotein</keyword>
<keyword evidence="7" id="KW-0808">Transferase</keyword>
<dbReference type="NCBIfam" id="TIGR00229">
    <property type="entry name" value="sensory_box"/>
    <property type="match status" value="1"/>
</dbReference>
<dbReference type="InterPro" id="IPR003661">
    <property type="entry name" value="HisK_dim/P_dom"/>
</dbReference>
<protein>
    <submittedName>
        <fullName evidence="7">Sensory histidine kinase AtoS</fullName>
    </submittedName>
</protein>
<dbReference type="InterPro" id="IPR004358">
    <property type="entry name" value="Sig_transdc_His_kin-like_C"/>
</dbReference>
<dbReference type="SMART" id="SM00091">
    <property type="entry name" value="PAS"/>
    <property type="match status" value="1"/>
</dbReference>
<dbReference type="EMBL" id="LNGC01000102">
    <property type="protein sequence ID" value="KYC49242.1"/>
    <property type="molecule type" value="Genomic_DNA"/>
</dbReference>
<dbReference type="Proteomes" id="UP000075398">
    <property type="component" value="Unassembled WGS sequence"/>
</dbReference>
<dbReference type="SMART" id="SM00387">
    <property type="entry name" value="HATPase_c"/>
    <property type="match status" value="1"/>
</dbReference>
<dbReference type="PANTHER" id="PTHR43065">
    <property type="entry name" value="SENSOR HISTIDINE KINASE"/>
    <property type="match status" value="1"/>
</dbReference>
<dbReference type="SUPFAM" id="SSF47384">
    <property type="entry name" value="Homodimeric domain of signal transducing histidine kinase"/>
    <property type="match status" value="1"/>
</dbReference>
<dbReference type="PANTHER" id="PTHR43065:SF50">
    <property type="entry name" value="HISTIDINE KINASE"/>
    <property type="match status" value="1"/>
</dbReference>